<dbReference type="SUPFAM" id="SSF53098">
    <property type="entry name" value="Ribonuclease H-like"/>
    <property type="match status" value="1"/>
</dbReference>
<evidence type="ECO:0000313" key="3">
    <source>
        <dbReference type="Proteomes" id="UP001281410"/>
    </source>
</evidence>
<dbReference type="InterPro" id="IPR012337">
    <property type="entry name" value="RNaseH-like_sf"/>
</dbReference>
<organism evidence="2 3">
    <name type="scientific">Dipteronia sinensis</name>
    <dbReference type="NCBI Taxonomy" id="43782"/>
    <lineage>
        <taxon>Eukaryota</taxon>
        <taxon>Viridiplantae</taxon>
        <taxon>Streptophyta</taxon>
        <taxon>Embryophyta</taxon>
        <taxon>Tracheophyta</taxon>
        <taxon>Spermatophyta</taxon>
        <taxon>Magnoliopsida</taxon>
        <taxon>eudicotyledons</taxon>
        <taxon>Gunneridae</taxon>
        <taxon>Pentapetalae</taxon>
        <taxon>rosids</taxon>
        <taxon>malvids</taxon>
        <taxon>Sapindales</taxon>
        <taxon>Sapindaceae</taxon>
        <taxon>Hippocastanoideae</taxon>
        <taxon>Acereae</taxon>
        <taxon>Dipteronia</taxon>
    </lineage>
</organism>
<reference evidence="2" key="1">
    <citation type="journal article" date="2023" name="Plant J.">
        <title>Genome sequences and population genomics provide insights into the demographic history, inbreeding, and mutation load of two 'living fossil' tree species of Dipteronia.</title>
        <authorList>
            <person name="Feng Y."/>
            <person name="Comes H.P."/>
            <person name="Chen J."/>
            <person name="Zhu S."/>
            <person name="Lu R."/>
            <person name="Zhang X."/>
            <person name="Li P."/>
            <person name="Qiu J."/>
            <person name="Olsen K.M."/>
            <person name="Qiu Y."/>
        </authorList>
    </citation>
    <scope>NUCLEOTIDE SEQUENCE</scope>
    <source>
        <strain evidence="2">NBL</strain>
    </source>
</reference>
<dbReference type="Proteomes" id="UP001281410">
    <property type="component" value="Unassembled WGS sequence"/>
</dbReference>
<evidence type="ECO:0000259" key="1">
    <source>
        <dbReference type="Pfam" id="PF13456"/>
    </source>
</evidence>
<dbReference type="EMBL" id="JANJYJ010000009">
    <property type="protein sequence ID" value="KAK3188750.1"/>
    <property type="molecule type" value="Genomic_DNA"/>
</dbReference>
<dbReference type="InterPro" id="IPR052929">
    <property type="entry name" value="RNase_H-like_EbsB-rel"/>
</dbReference>
<dbReference type="Gene3D" id="3.30.420.10">
    <property type="entry name" value="Ribonuclease H-like superfamily/Ribonuclease H"/>
    <property type="match status" value="1"/>
</dbReference>
<dbReference type="AlphaFoldDB" id="A0AAD9ZR30"/>
<dbReference type="PANTHER" id="PTHR47074">
    <property type="entry name" value="BNAC02G40300D PROTEIN"/>
    <property type="match status" value="1"/>
</dbReference>
<dbReference type="GO" id="GO:0003676">
    <property type="term" value="F:nucleic acid binding"/>
    <property type="evidence" value="ECO:0007669"/>
    <property type="project" value="InterPro"/>
</dbReference>
<dbReference type="Pfam" id="PF13456">
    <property type="entry name" value="RVT_3"/>
    <property type="match status" value="1"/>
</dbReference>
<gene>
    <name evidence="2" type="ORF">Dsin_028311</name>
</gene>
<proteinExistence type="predicted"/>
<accession>A0AAD9ZR30</accession>
<dbReference type="InterPro" id="IPR044730">
    <property type="entry name" value="RNase_H-like_dom_plant"/>
</dbReference>
<dbReference type="InterPro" id="IPR036397">
    <property type="entry name" value="RNaseH_sf"/>
</dbReference>
<keyword evidence="3" id="KW-1185">Reference proteome</keyword>
<dbReference type="GO" id="GO:0004523">
    <property type="term" value="F:RNA-DNA hybrid ribonuclease activity"/>
    <property type="evidence" value="ECO:0007669"/>
    <property type="project" value="InterPro"/>
</dbReference>
<sequence length="325" mass="35687">MVWGGLRQQPDMGVLLKGIGQCTCRLRRWYASNKLDLKKGIREKQDELKVAISNIVGGSWRGCHRGWLTIFIVLALVFGRAPVRKDVGFTSANGGRYVLLLVLALRVLVARNLGGSLYGKLIFPINMSVCNSKVESTMHTFLGCPSLKPLRAGLWFMKGVCNSWRLLDVSLFKVNFDAAIDAVWGRVRIGLIICDSGGLVMALCDQKIAIVYSPHVAEAIAILRGIQFAMDSGLVPFSLESDAQVIVNLVNNGVFPCSEVGLIIKDISLKLESFSNVSIDFVPRMANMTAHCLAKIGSIDTYNYWMEDCPPCVALVVFGDCPKPM</sequence>
<feature type="domain" description="RNase H type-1" evidence="1">
    <location>
        <begin position="175"/>
        <end position="295"/>
    </location>
</feature>
<name>A0AAD9ZR30_9ROSI</name>
<dbReference type="CDD" id="cd06222">
    <property type="entry name" value="RNase_H_like"/>
    <property type="match status" value="1"/>
</dbReference>
<protein>
    <recommendedName>
        <fullName evidence="1">RNase H type-1 domain-containing protein</fullName>
    </recommendedName>
</protein>
<dbReference type="InterPro" id="IPR002156">
    <property type="entry name" value="RNaseH_domain"/>
</dbReference>
<comment type="caution">
    <text evidence="2">The sequence shown here is derived from an EMBL/GenBank/DDBJ whole genome shotgun (WGS) entry which is preliminary data.</text>
</comment>
<dbReference type="PANTHER" id="PTHR47074:SF48">
    <property type="entry name" value="POLYNUCLEOTIDYL TRANSFERASE, RIBONUCLEASE H-LIKE SUPERFAMILY PROTEIN"/>
    <property type="match status" value="1"/>
</dbReference>
<evidence type="ECO:0000313" key="2">
    <source>
        <dbReference type="EMBL" id="KAK3188750.1"/>
    </source>
</evidence>